<dbReference type="RefSeq" id="WP_011124854.1">
    <property type="nucleotide sequence ID" value="NC_005042.1"/>
</dbReference>
<dbReference type="eggNOG" id="COG0419">
    <property type="taxonomic scope" value="Bacteria"/>
</dbReference>
<dbReference type="EnsemblBacteria" id="AAP99746">
    <property type="protein sequence ID" value="AAP99746"/>
    <property type="gene ID" value="Pro_0702"/>
</dbReference>
<dbReference type="PATRIC" id="fig|167539.5.peg.742"/>
<accession>Q7VCN8</accession>
<dbReference type="Gene3D" id="3.40.50.300">
    <property type="entry name" value="P-loop containing nucleotide triphosphate hydrolases"/>
    <property type="match status" value="2"/>
</dbReference>
<feature type="coiled-coil region" evidence="1">
    <location>
        <begin position="217"/>
        <end position="324"/>
    </location>
</feature>
<reference evidence="3 4" key="1">
    <citation type="journal article" date="2003" name="Proc. Natl. Acad. Sci. U.S.A.">
        <title>Genome sequence of the cyanobacterium Prochlorococcus marinus SS120, a nearly minimal oxyphototrophic genome.</title>
        <authorList>
            <person name="Dufresne A."/>
            <person name="Salanoubat M."/>
            <person name="Partensky F."/>
            <person name="Artiguenave F."/>
            <person name="Axmann I.M."/>
            <person name="Barbe V."/>
            <person name="Duprat S."/>
            <person name="Galperin M.Y."/>
            <person name="Koonin E.V."/>
            <person name="Le Gall F."/>
            <person name="Makarova K.S."/>
            <person name="Ostrowski M."/>
            <person name="Oztas S."/>
            <person name="Robert C."/>
            <person name="Rogozin I.B."/>
            <person name="Scanlan D.J."/>
            <person name="Tandeau de Marsac N."/>
            <person name="Weissenbach J."/>
            <person name="Wincker P."/>
            <person name="Wolf Y.I."/>
            <person name="Hess W.R."/>
        </authorList>
    </citation>
    <scope>NUCLEOTIDE SEQUENCE [LARGE SCALE GENOMIC DNA]</scope>
    <source>
        <strain evidence="4">SARG / CCMP1375 / SS120</strain>
    </source>
</reference>
<organism evidence="3 4">
    <name type="scientific">Prochlorococcus marinus (strain SARG / CCMP1375 / SS120)</name>
    <dbReference type="NCBI Taxonomy" id="167539"/>
    <lineage>
        <taxon>Bacteria</taxon>
        <taxon>Bacillati</taxon>
        <taxon>Cyanobacteriota</taxon>
        <taxon>Cyanophyceae</taxon>
        <taxon>Synechococcales</taxon>
        <taxon>Prochlorococcaceae</taxon>
        <taxon>Prochlorococcus</taxon>
    </lineage>
</organism>
<dbReference type="PANTHER" id="PTHR41259">
    <property type="entry name" value="DOUBLE-STRAND BREAK REPAIR RAD50 ATPASE, PUTATIVE-RELATED"/>
    <property type="match status" value="1"/>
</dbReference>
<evidence type="ECO:0000313" key="4">
    <source>
        <dbReference type="Proteomes" id="UP000001420"/>
    </source>
</evidence>
<dbReference type="GO" id="GO:0006302">
    <property type="term" value="P:double-strand break repair"/>
    <property type="evidence" value="ECO:0007669"/>
    <property type="project" value="InterPro"/>
</dbReference>
<feature type="coiled-coil region" evidence="1">
    <location>
        <begin position="658"/>
        <end position="751"/>
    </location>
</feature>
<dbReference type="InterPro" id="IPR038729">
    <property type="entry name" value="Rad50/SbcC_AAA"/>
</dbReference>
<gene>
    <name evidence="3" type="primary">sbcC</name>
    <name evidence="3" type="ordered locus">Pro_0702</name>
</gene>
<dbReference type="OrthoDB" id="9795626at2"/>
<sequence length="904" mass="103260">MRLVKCQIKNVKTHDDLTVNFSPKITLIGGRNETGKSTLIEAIHRTLFLKATATGAPIEALRSKIHLGHPTIHLQFEAKGQTYFLNKCFTGASGQVTLLSEETGEQLSGQNAEECLAGILGVKESLGSRQAGSLLATRWSHLWVMQGSAGNDLLKNEKEYYDFDSLLIQLEKTGGAAIQQSNNDQRVIKKIEEAIEENFTRRGTKKNSPYWQRQKELDNAESALEIAISRLEEYEQSSEELIEITEELNHLQNLELPKLLKQKHLVSIKAENIKKLEREINLVEKELEPIELRYNTSQKALISIRQLKGDIKKKEQEQKESFKEHNQEKALESLMTEKLKTKQEMHHKLKEDLGRINKRREVLQVLVDQARIKESISRLNTELNKIEQLTTKQKELEQQVTSYSKISRSDLQKLKELNQKIRDSRTRQNSMTTSVKIIRSNQPILLNGKKLPIGEKEQFSKTFELEIGDKIALEITPGGYETLSDVQFKYKEMKKEYSNLLSENGLQSLEFAEEHFETRFSLEQQIAALDIATKESIQSKKEELEECKLKDWDFEKQILACLKNSKELENEQLLSNNVIELTELQRKAKKAFIDTSSSLNESEQDLEKTQSTVQKFRSDLIENESNSKIINGELISSRKILKSLQEEHGEEKLLETKINSIKLQLQKSQDHLTNLKSQFNSLEKCDKSSDLSSIENRLKSLDQKKEALIASKGAARRNCETISNSDPYAAVEETKVKLENVETDFKSLQRITDSHKLLKELFNNVQSDLSSRYSEPLAKSIGKYLQPLFSKQPIAHLSFNQTTGFSGLQMKRGKEFYSFDQLSGGMREQLSAALRLSMAEVLKHEHDGCLPLVFDDAFANSDPERIPHIKQMLTKAVNQGLQVIILTCDPESYASFAEQIFRLS</sequence>
<dbReference type="InterPro" id="IPR027417">
    <property type="entry name" value="P-loop_NTPase"/>
</dbReference>
<dbReference type="KEGG" id="pma:Pro_0702"/>
<keyword evidence="1" id="KW-0175">Coiled coil</keyword>
<dbReference type="HOGENOM" id="CLU_015046_2_0_3"/>
<dbReference type="Proteomes" id="UP000001420">
    <property type="component" value="Chromosome"/>
</dbReference>
<dbReference type="GO" id="GO:0016887">
    <property type="term" value="F:ATP hydrolysis activity"/>
    <property type="evidence" value="ECO:0007669"/>
    <property type="project" value="InterPro"/>
</dbReference>
<protein>
    <submittedName>
        <fullName evidence="3">ATPase</fullName>
    </submittedName>
</protein>
<name>Q7VCN8_PROMA</name>
<feature type="coiled-coil region" evidence="1">
    <location>
        <begin position="369"/>
        <end position="406"/>
    </location>
</feature>
<feature type="domain" description="Rad50/SbcC-type AAA" evidence="2">
    <location>
        <begin position="5"/>
        <end position="288"/>
    </location>
</feature>
<evidence type="ECO:0000313" key="3">
    <source>
        <dbReference type="EMBL" id="AAP99746.1"/>
    </source>
</evidence>
<dbReference type="Pfam" id="PF13476">
    <property type="entry name" value="AAA_23"/>
    <property type="match status" value="1"/>
</dbReference>
<dbReference type="PANTHER" id="PTHR41259:SF1">
    <property type="entry name" value="DOUBLE-STRAND BREAK REPAIR RAD50 ATPASE, PUTATIVE-RELATED"/>
    <property type="match status" value="1"/>
</dbReference>
<evidence type="ECO:0000259" key="2">
    <source>
        <dbReference type="Pfam" id="PF13476"/>
    </source>
</evidence>
<dbReference type="EMBL" id="AE017126">
    <property type="protein sequence ID" value="AAP99746.1"/>
    <property type="molecule type" value="Genomic_DNA"/>
</dbReference>
<dbReference type="SUPFAM" id="SSF52540">
    <property type="entry name" value="P-loop containing nucleoside triphosphate hydrolases"/>
    <property type="match status" value="1"/>
</dbReference>
<evidence type="ECO:0000256" key="1">
    <source>
        <dbReference type="SAM" id="Coils"/>
    </source>
</evidence>
<dbReference type="AlphaFoldDB" id="Q7VCN8"/>
<proteinExistence type="predicted"/>
<dbReference type="STRING" id="167539.Pro_0702"/>
<keyword evidence="4" id="KW-1185">Reference proteome</keyword>